<dbReference type="AlphaFoldDB" id="B1YGZ7"/>
<reference evidence="3" key="3">
    <citation type="submission" date="2008-04" db="EMBL/GenBank/DDBJ databases">
        <title>Complete sequence of chromosome of Exiguobacterium sibiricum 255-15.</title>
        <authorList>
            <consortium name="US DOE Joint Genome Institute"/>
            <person name="Copeland A."/>
            <person name="Lucas S."/>
            <person name="Lapidus A."/>
            <person name="Glavina del Rio T."/>
            <person name="Dalin E."/>
            <person name="Tice H."/>
            <person name="Bruce D."/>
            <person name="Goodwin L."/>
            <person name="Pitluck S."/>
            <person name="Kiss H."/>
            <person name="Chertkov O."/>
            <person name="Monk C."/>
            <person name="Brettin T."/>
            <person name="Detter J.C."/>
            <person name="Han C."/>
            <person name="Kuske C.R."/>
            <person name="Schmutz J."/>
            <person name="Larimer F."/>
            <person name="Land M."/>
            <person name="Hauser L."/>
            <person name="Kyrpides N."/>
            <person name="Mikhailova N."/>
            <person name="Vishnivetskaya T."/>
            <person name="Rodrigues D.F."/>
            <person name="Gilichinsky D."/>
            <person name="Tiedje J."/>
            <person name="Richardson P."/>
        </authorList>
    </citation>
    <scope>NUCLEOTIDE SEQUENCE [LARGE SCALE GENOMIC DNA]</scope>
    <source>
        <strain evidence="3">DSM 17290 / CIP 109462 / JCM 13490 / 255-15</strain>
    </source>
</reference>
<evidence type="ECO:0000256" key="1">
    <source>
        <dbReference type="SAM" id="Phobius"/>
    </source>
</evidence>
<keyword evidence="1" id="KW-0472">Membrane</keyword>
<sequence length="35" mass="3959">MNTQYILDWMPLVLPVAAIVFIVIIARKASKIDSK</sequence>
<dbReference type="HOGENOM" id="CLU_220605_0_0_9"/>
<evidence type="ECO:0000313" key="3">
    <source>
        <dbReference type="Proteomes" id="UP000001681"/>
    </source>
</evidence>
<reference evidence="2 3" key="2">
    <citation type="journal article" date="2008" name="BMC Genomics">
        <title>Architecture of thermal adaptation in an Exiguobacterium sibiricum strain isolated from 3 million year old permafrost: a genome and transcriptome approach.</title>
        <authorList>
            <person name="Rodrigues D.F."/>
            <person name="Ivanova N."/>
            <person name="He Z."/>
            <person name="Huebner M."/>
            <person name="Zhou J."/>
            <person name="Tiedje J.M."/>
        </authorList>
    </citation>
    <scope>NUCLEOTIDE SEQUENCE [LARGE SCALE GENOMIC DNA]</scope>
    <source>
        <strain evidence="3">DSM 17290 / CIP 109462 / JCM 13490 / 255-15</strain>
    </source>
</reference>
<keyword evidence="1" id="KW-0812">Transmembrane</keyword>
<keyword evidence="3" id="KW-1185">Reference proteome</keyword>
<evidence type="ECO:0000313" key="2">
    <source>
        <dbReference type="EMBL" id="ACB61058.1"/>
    </source>
</evidence>
<accession>B1YGZ7</accession>
<proteinExistence type="predicted"/>
<organism evidence="2 3">
    <name type="scientific">Exiguobacterium sibiricum (strain DSM 17290 / CCUG 55495 / CIP 109462 / JCM 13490 / 255-15)</name>
    <dbReference type="NCBI Taxonomy" id="262543"/>
    <lineage>
        <taxon>Bacteria</taxon>
        <taxon>Bacillati</taxon>
        <taxon>Bacillota</taxon>
        <taxon>Bacilli</taxon>
        <taxon>Bacillales</taxon>
        <taxon>Bacillales Family XII. Incertae Sedis</taxon>
        <taxon>Exiguobacterium</taxon>
    </lineage>
</organism>
<dbReference type="EMBL" id="CP001022">
    <property type="protein sequence ID" value="ACB61058.1"/>
    <property type="molecule type" value="Genomic_DNA"/>
</dbReference>
<dbReference type="KEGG" id="esi:Exig_1603"/>
<protein>
    <submittedName>
        <fullName evidence="2">Uncharacterized protein</fullName>
    </submittedName>
</protein>
<dbReference type="Proteomes" id="UP000001681">
    <property type="component" value="Chromosome"/>
</dbReference>
<keyword evidence="1" id="KW-1133">Transmembrane helix</keyword>
<reference evidence="2 3" key="1">
    <citation type="journal article" date="2006" name="Extremophiles">
        <title>Characterization of Exiguobacterium isolates from the Siberian permafrost. Description of Exiguobacterium sibiricum sp. nov.</title>
        <authorList>
            <person name="Rodrigues D.F."/>
            <person name="Goris J."/>
            <person name="Vishnivetskaya T."/>
            <person name="Gilichinsky D."/>
            <person name="Thomashow M.F."/>
            <person name="Tiedje J.M."/>
        </authorList>
    </citation>
    <scope>NUCLEOTIDE SEQUENCE [LARGE SCALE GENOMIC DNA]</scope>
    <source>
        <strain evidence="3">DSM 17290 / CIP 109462 / JCM 13490 / 255-15</strain>
    </source>
</reference>
<name>B1YGZ7_EXIS2</name>
<feature type="transmembrane region" description="Helical" evidence="1">
    <location>
        <begin position="6"/>
        <end position="26"/>
    </location>
</feature>
<gene>
    <name evidence="2" type="ordered locus">Exig_1603</name>
</gene>